<dbReference type="AlphaFoldDB" id="D7BW52"/>
<evidence type="ECO:0000256" key="4">
    <source>
        <dbReference type="PROSITE-ProRule" id="PRU00335"/>
    </source>
</evidence>
<dbReference type="PANTHER" id="PTHR30055">
    <property type="entry name" value="HTH-TYPE TRANSCRIPTIONAL REGULATOR RUTR"/>
    <property type="match status" value="1"/>
</dbReference>
<dbReference type="Pfam" id="PF00440">
    <property type="entry name" value="TetR_N"/>
    <property type="match status" value="1"/>
</dbReference>
<accession>D7BW52</accession>
<dbReference type="eggNOG" id="COG1309">
    <property type="taxonomic scope" value="Bacteria"/>
</dbReference>
<dbReference type="InterPro" id="IPR001647">
    <property type="entry name" value="HTH_TetR"/>
</dbReference>
<name>D7BW52_STRBB</name>
<dbReference type="EMBL" id="CP002047">
    <property type="protein sequence ID" value="ADI11762.1"/>
    <property type="molecule type" value="Genomic_DNA"/>
</dbReference>
<dbReference type="GO" id="GO:0000976">
    <property type="term" value="F:transcription cis-regulatory region binding"/>
    <property type="evidence" value="ECO:0007669"/>
    <property type="project" value="TreeGrafter"/>
</dbReference>
<protein>
    <submittedName>
        <fullName evidence="7">Transcriptional regulator</fullName>
    </submittedName>
</protein>
<organism evidence="7 8">
    <name type="scientific">Streptomyces bingchenggensis (strain BCW-1)</name>
    <dbReference type="NCBI Taxonomy" id="749414"/>
    <lineage>
        <taxon>Bacteria</taxon>
        <taxon>Bacillati</taxon>
        <taxon>Actinomycetota</taxon>
        <taxon>Actinomycetes</taxon>
        <taxon>Kitasatosporales</taxon>
        <taxon>Streptomycetaceae</taxon>
        <taxon>Streptomyces</taxon>
    </lineage>
</organism>
<evidence type="ECO:0000256" key="2">
    <source>
        <dbReference type="ARBA" id="ARBA00023125"/>
    </source>
</evidence>
<dbReference type="KEGG" id="sbh:SBI_08644"/>
<evidence type="ECO:0000256" key="5">
    <source>
        <dbReference type="SAM" id="MobiDB-lite"/>
    </source>
</evidence>
<evidence type="ECO:0000259" key="6">
    <source>
        <dbReference type="PROSITE" id="PS50977"/>
    </source>
</evidence>
<feature type="DNA-binding region" description="H-T-H motif" evidence="4">
    <location>
        <begin position="32"/>
        <end position="51"/>
    </location>
</feature>
<proteinExistence type="predicted"/>
<evidence type="ECO:0000256" key="3">
    <source>
        <dbReference type="ARBA" id="ARBA00023163"/>
    </source>
</evidence>
<dbReference type="Gene3D" id="1.10.357.10">
    <property type="entry name" value="Tetracycline Repressor, domain 2"/>
    <property type="match status" value="1"/>
</dbReference>
<feature type="compositionally biased region" description="Low complexity" evidence="5">
    <location>
        <begin position="214"/>
        <end position="231"/>
    </location>
</feature>
<keyword evidence="3" id="KW-0804">Transcription</keyword>
<dbReference type="Proteomes" id="UP000000377">
    <property type="component" value="Chromosome"/>
</dbReference>
<feature type="domain" description="HTH tetR-type" evidence="6">
    <location>
        <begin position="9"/>
        <end position="69"/>
    </location>
</feature>
<feature type="region of interest" description="Disordered" evidence="5">
    <location>
        <begin position="185"/>
        <end position="231"/>
    </location>
</feature>
<dbReference type="PRINTS" id="PR00455">
    <property type="entry name" value="HTHTETR"/>
</dbReference>
<gene>
    <name evidence="7" type="ordered locus">SBI_08644</name>
</gene>
<evidence type="ECO:0000256" key="1">
    <source>
        <dbReference type="ARBA" id="ARBA00023015"/>
    </source>
</evidence>
<reference evidence="7 8" key="1">
    <citation type="journal article" date="2010" name="J. Bacteriol.">
        <title>Genome sequence of the milbemycin-producing bacterium Streptomyces bingchenggensis.</title>
        <authorList>
            <person name="Wang X.J."/>
            <person name="Yan Y.J."/>
            <person name="Zhang B."/>
            <person name="An J."/>
            <person name="Wang J.J."/>
            <person name="Tian J."/>
            <person name="Jiang L."/>
            <person name="Chen Y.H."/>
            <person name="Huang S.X."/>
            <person name="Yin M."/>
            <person name="Zhang J."/>
            <person name="Gao A.L."/>
            <person name="Liu C.X."/>
            <person name="Zhu Z.X."/>
            <person name="Xiang W.S."/>
        </authorList>
    </citation>
    <scope>NUCLEOTIDE SEQUENCE [LARGE SCALE GENOMIC DNA]</scope>
    <source>
        <strain evidence="7 8">BCW-1</strain>
    </source>
</reference>
<dbReference type="InterPro" id="IPR050109">
    <property type="entry name" value="HTH-type_TetR-like_transc_reg"/>
</dbReference>
<dbReference type="GO" id="GO:0003700">
    <property type="term" value="F:DNA-binding transcription factor activity"/>
    <property type="evidence" value="ECO:0007669"/>
    <property type="project" value="TreeGrafter"/>
</dbReference>
<dbReference type="RefSeq" id="WP_014181211.1">
    <property type="nucleotide sequence ID" value="NC_016582.1"/>
</dbReference>
<dbReference type="PROSITE" id="PS50977">
    <property type="entry name" value="HTH_TETR_2"/>
    <property type="match status" value="1"/>
</dbReference>
<evidence type="ECO:0000313" key="8">
    <source>
        <dbReference type="Proteomes" id="UP000000377"/>
    </source>
</evidence>
<keyword evidence="1" id="KW-0805">Transcription regulation</keyword>
<keyword evidence="2 4" id="KW-0238">DNA-binding</keyword>
<evidence type="ECO:0000313" key="7">
    <source>
        <dbReference type="EMBL" id="ADI11762.1"/>
    </source>
</evidence>
<sequence length="231" mass="25232">MNLREQKKLAARRAIRTAALQLFDERGFEAVSVEEIAAAVGVSRSTFFNYFAGKEAVVFDQDPEERDHWRALMAARPANEPLWDSLAAILVGFNEILGNRLPLQRRLKAHSPALAKSSWDIIGEQFEADLRAWMTPRTPDGDSLAATLQLNLATAAQNTAYQAWDPGESFDDYLQKLKHCLHQARPAITPPKPQPPAPGGAGPEPGEDLRDSSVSDAPPSSPTATTEAPPL</sequence>
<dbReference type="PANTHER" id="PTHR30055:SF238">
    <property type="entry name" value="MYCOFACTOCIN BIOSYNTHESIS TRANSCRIPTIONAL REGULATOR MFTR-RELATED"/>
    <property type="match status" value="1"/>
</dbReference>
<dbReference type="HOGENOM" id="CLU_069356_2_3_11"/>
<dbReference type="PATRIC" id="fig|749414.3.peg.8891"/>
<dbReference type="SUPFAM" id="SSF46689">
    <property type="entry name" value="Homeodomain-like"/>
    <property type="match status" value="1"/>
</dbReference>
<keyword evidence="8" id="KW-1185">Reference proteome</keyword>
<dbReference type="InterPro" id="IPR009057">
    <property type="entry name" value="Homeodomain-like_sf"/>
</dbReference>
<feature type="compositionally biased region" description="Pro residues" evidence="5">
    <location>
        <begin position="188"/>
        <end position="198"/>
    </location>
</feature>